<comment type="caution">
    <text evidence="1">The sequence shown here is derived from an EMBL/GenBank/DDBJ whole genome shotgun (WGS) entry which is preliminary data.</text>
</comment>
<dbReference type="Proteomes" id="UP000031668">
    <property type="component" value="Unassembled WGS sequence"/>
</dbReference>
<evidence type="ECO:0000313" key="1">
    <source>
        <dbReference type="EMBL" id="KII67217.1"/>
    </source>
</evidence>
<keyword evidence="2" id="KW-1185">Reference proteome</keyword>
<protein>
    <submittedName>
        <fullName evidence="1">Uncharacterized protein</fullName>
    </submittedName>
</protein>
<name>A0A0C2N015_THEKT</name>
<organism evidence="1 2">
    <name type="scientific">Thelohanellus kitauei</name>
    <name type="common">Myxosporean</name>
    <dbReference type="NCBI Taxonomy" id="669202"/>
    <lineage>
        <taxon>Eukaryota</taxon>
        <taxon>Metazoa</taxon>
        <taxon>Cnidaria</taxon>
        <taxon>Myxozoa</taxon>
        <taxon>Myxosporea</taxon>
        <taxon>Bivalvulida</taxon>
        <taxon>Platysporina</taxon>
        <taxon>Myxobolidae</taxon>
        <taxon>Thelohanellus</taxon>
    </lineage>
</organism>
<accession>A0A0C2N015</accession>
<dbReference type="EMBL" id="JWZT01003269">
    <property type="protein sequence ID" value="KII67217.1"/>
    <property type="molecule type" value="Genomic_DNA"/>
</dbReference>
<reference evidence="1 2" key="1">
    <citation type="journal article" date="2014" name="Genome Biol. Evol.">
        <title>The genome of the myxosporean Thelohanellus kitauei shows adaptations to nutrient acquisition within its fish host.</title>
        <authorList>
            <person name="Yang Y."/>
            <person name="Xiong J."/>
            <person name="Zhou Z."/>
            <person name="Huo F."/>
            <person name="Miao W."/>
            <person name="Ran C."/>
            <person name="Liu Y."/>
            <person name="Zhang J."/>
            <person name="Feng J."/>
            <person name="Wang M."/>
            <person name="Wang M."/>
            <person name="Wang L."/>
            <person name="Yao B."/>
        </authorList>
    </citation>
    <scope>NUCLEOTIDE SEQUENCE [LARGE SCALE GENOMIC DNA]</scope>
    <source>
        <strain evidence="1">Wuqing</strain>
    </source>
</reference>
<gene>
    <name evidence="1" type="ORF">RF11_13851</name>
</gene>
<evidence type="ECO:0000313" key="2">
    <source>
        <dbReference type="Proteomes" id="UP000031668"/>
    </source>
</evidence>
<proteinExistence type="predicted"/>
<dbReference type="AlphaFoldDB" id="A0A0C2N015"/>
<sequence>MTMVGIFYFDPIKNCVFCTISLATRVVEDFSKLFKGLLRLGTSKHTPWFGASFKEGSNSSVRSLFQYKGEFGGITNGSGKKEKFMSWVGTQTFELLGTIKPDFTDIIL</sequence>